<dbReference type="EMBL" id="CAJJDM010000022">
    <property type="protein sequence ID" value="CAD8056260.1"/>
    <property type="molecule type" value="Genomic_DNA"/>
</dbReference>
<feature type="region of interest" description="Disordered" evidence="1">
    <location>
        <begin position="311"/>
        <end position="330"/>
    </location>
</feature>
<comment type="caution">
    <text evidence="2">The sequence shown here is derived from an EMBL/GenBank/DDBJ whole genome shotgun (WGS) entry which is preliminary data.</text>
</comment>
<dbReference type="AlphaFoldDB" id="A0A8S1KLZ8"/>
<dbReference type="EMBL" id="CAJJDM010000022">
    <property type="protein sequence ID" value="CAD8056258.1"/>
    <property type="molecule type" value="Genomic_DNA"/>
</dbReference>
<proteinExistence type="predicted"/>
<keyword evidence="4" id="KW-1185">Reference proteome</keyword>
<evidence type="ECO:0000313" key="3">
    <source>
        <dbReference type="EMBL" id="CAD8056260.1"/>
    </source>
</evidence>
<evidence type="ECO:0000313" key="2">
    <source>
        <dbReference type="EMBL" id="CAD8056258.1"/>
    </source>
</evidence>
<sequence>MNTVCQQKTATPCRFETTQSYLLDQSPKIQYRRVNSPGLPDCSFRRSHKSSVDKRNYMTLGQMDIQQLLKPTRSVEESPEQKLKPYYVKGEDILDHHQHSFNPQQYMSVKEDKEIQVEEEPFESPPKMEIFSKPQIRKQMKMVDKIESDKVSVEIFMSEQDENSLIFTGITKRILPSPEENKQILMQNLQQLFTSIDKNANQNKFQNYIKMESLEQSIFHQHLNKSTQQDFLSISSAQSFQQQKCSSQTNFRRNSAIVPKQQSKWNNSTKADKFKNNCFSNKQSKSPFLKVQNQKVSINKPKLQQINQNISSPQKVPTQKKQQLTQQNRSTVQKVRSFHITPEKINDCIYDERFYK</sequence>
<evidence type="ECO:0000256" key="1">
    <source>
        <dbReference type="SAM" id="MobiDB-lite"/>
    </source>
</evidence>
<dbReference type="OMA" id="YMSIKED"/>
<organism evidence="2 4">
    <name type="scientific">Paramecium primaurelia</name>
    <dbReference type="NCBI Taxonomy" id="5886"/>
    <lineage>
        <taxon>Eukaryota</taxon>
        <taxon>Sar</taxon>
        <taxon>Alveolata</taxon>
        <taxon>Ciliophora</taxon>
        <taxon>Intramacronucleata</taxon>
        <taxon>Oligohymenophorea</taxon>
        <taxon>Peniculida</taxon>
        <taxon>Parameciidae</taxon>
        <taxon>Paramecium</taxon>
    </lineage>
</organism>
<gene>
    <name evidence="2" type="ORF">PPRIM_AZ9-3.1.T0240221</name>
    <name evidence="3" type="ORF">PPRIM_AZ9-3.1.T0240222</name>
</gene>
<evidence type="ECO:0000313" key="4">
    <source>
        <dbReference type="Proteomes" id="UP000688137"/>
    </source>
</evidence>
<accession>A0A8S1KLZ8</accession>
<name>A0A8S1KLZ8_PARPR</name>
<protein>
    <submittedName>
        <fullName evidence="2">Uncharacterized protein</fullName>
    </submittedName>
</protein>
<dbReference type="Proteomes" id="UP000688137">
    <property type="component" value="Unassembled WGS sequence"/>
</dbReference>
<reference evidence="2" key="1">
    <citation type="submission" date="2021-01" db="EMBL/GenBank/DDBJ databases">
        <authorList>
            <consortium name="Genoscope - CEA"/>
            <person name="William W."/>
        </authorList>
    </citation>
    <scope>NUCLEOTIDE SEQUENCE</scope>
</reference>